<evidence type="ECO:0000313" key="5">
    <source>
        <dbReference type="Proteomes" id="UP000700334"/>
    </source>
</evidence>
<keyword evidence="4" id="KW-0251">Elongation factor</keyword>
<accession>A0A8J6ATP4</accession>
<dbReference type="EMBL" id="JAGFMF010011671">
    <property type="protein sequence ID" value="KAG8516679.1"/>
    <property type="molecule type" value="Genomic_DNA"/>
</dbReference>
<dbReference type="GO" id="GO:0005525">
    <property type="term" value="F:GTP binding"/>
    <property type="evidence" value="ECO:0007669"/>
    <property type="project" value="UniProtKB-KW"/>
</dbReference>
<proteinExistence type="predicted"/>
<dbReference type="PANTHER" id="PTHR23115">
    <property type="entry name" value="TRANSLATION FACTOR"/>
    <property type="match status" value="1"/>
</dbReference>
<dbReference type="GO" id="GO:0003924">
    <property type="term" value="F:GTPase activity"/>
    <property type="evidence" value="ECO:0007669"/>
    <property type="project" value="InterPro"/>
</dbReference>
<keyword evidence="1" id="KW-0547">Nucleotide-binding</keyword>
<protein>
    <submittedName>
        <fullName evidence="4">Elongation factor 1-alpha 2</fullName>
    </submittedName>
</protein>
<dbReference type="AlphaFoldDB" id="A0A8J6ATP4"/>
<dbReference type="InterPro" id="IPR000795">
    <property type="entry name" value="T_Tr_GTP-bd_dom"/>
</dbReference>
<dbReference type="InterPro" id="IPR027417">
    <property type="entry name" value="P-loop_NTPase"/>
</dbReference>
<organism evidence="4 5">
    <name type="scientific">Galemys pyrenaicus</name>
    <name type="common">Iberian desman</name>
    <name type="synonym">Pyrenean desman</name>
    <dbReference type="NCBI Taxonomy" id="202257"/>
    <lineage>
        <taxon>Eukaryota</taxon>
        <taxon>Metazoa</taxon>
        <taxon>Chordata</taxon>
        <taxon>Craniata</taxon>
        <taxon>Vertebrata</taxon>
        <taxon>Euteleostomi</taxon>
        <taxon>Mammalia</taxon>
        <taxon>Eutheria</taxon>
        <taxon>Laurasiatheria</taxon>
        <taxon>Eulipotyphla</taxon>
        <taxon>Talpidae</taxon>
        <taxon>Galemys</taxon>
    </lineage>
</organism>
<dbReference type="SUPFAM" id="SSF52540">
    <property type="entry name" value="P-loop containing nucleoside triphosphate hydrolases"/>
    <property type="match status" value="1"/>
</dbReference>
<keyword evidence="5" id="KW-1185">Reference proteome</keyword>
<evidence type="ECO:0000256" key="2">
    <source>
        <dbReference type="ARBA" id="ARBA00023134"/>
    </source>
</evidence>
<feature type="non-terminal residue" evidence="4">
    <location>
        <position position="1"/>
    </location>
</feature>
<evidence type="ECO:0000259" key="3">
    <source>
        <dbReference type="Pfam" id="PF00009"/>
    </source>
</evidence>
<comment type="caution">
    <text evidence="4">The sequence shown here is derived from an EMBL/GenBank/DDBJ whole genome shotgun (WGS) entry which is preliminary data.</text>
</comment>
<sequence length="184" mass="20558">HAHTLLVVPAIRHVCRTAGGYHRHQWQEGGEARSLFTDPTKIHINIVITGYVDSAKSTIGHLTHKCGRIDKRTNEKFEKAAAQMGKDCLKYTWVLDKLEAEGEHVITNISQWKFKTTKCYVMISEAPCSAIRGTAQVLDDSEQTAQGGVLEPSVAFLVFICTIISKATRTIPNLLLCRPFLRLQ</sequence>
<keyword evidence="4" id="KW-0648">Protein biosynthesis</keyword>
<dbReference type="OrthoDB" id="342024at2759"/>
<gene>
    <name evidence="4" type="ORF">J0S82_014513</name>
</gene>
<dbReference type="Pfam" id="PF00009">
    <property type="entry name" value="GTP_EFTU"/>
    <property type="match status" value="1"/>
</dbReference>
<dbReference type="Gene3D" id="3.40.50.300">
    <property type="entry name" value="P-loop containing nucleotide triphosphate hydrolases"/>
    <property type="match status" value="1"/>
</dbReference>
<feature type="domain" description="Tr-type G" evidence="3">
    <location>
        <begin position="42"/>
        <end position="123"/>
    </location>
</feature>
<name>A0A8J6ATP4_GALPY</name>
<evidence type="ECO:0000256" key="1">
    <source>
        <dbReference type="ARBA" id="ARBA00022741"/>
    </source>
</evidence>
<dbReference type="InterPro" id="IPR050100">
    <property type="entry name" value="TRAFAC_GTPase_members"/>
</dbReference>
<reference evidence="4" key="1">
    <citation type="journal article" date="2021" name="Evol. Appl.">
        <title>The genome of the Pyrenean desman and the effects of bottlenecks and inbreeding on the genomic landscape of an endangered species.</title>
        <authorList>
            <person name="Escoda L."/>
            <person name="Castresana J."/>
        </authorList>
    </citation>
    <scope>NUCLEOTIDE SEQUENCE</scope>
    <source>
        <strain evidence="4">IBE-C5619</strain>
    </source>
</reference>
<evidence type="ECO:0000313" key="4">
    <source>
        <dbReference type="EMBL" id="KAG8516679.1"/>
    </source>
</evidence>
<dbReference type="Proteomes" id="UP000700334">
    <property type="component" value="Unassembled WGS sequence"/>
</dbReference>
<keyword evidence="2" id="KW-0342">GTP-binding</keyword>
<dbReference type="GO" id="GO:0003746">
    <property type="term" value="F:translation elongation factor activity"/>
    <property type="evidence" value="ECO:0007669"/>
    <property type="project" value="UniProtKB-KW"/>
</dbReference>